<evidence type="ECO:0000313" key="2">
    <source>
        <dbReference type="Proteomes" id="UP000049495"/>
    </source>
</evidence>
<organism evidence="1 2">
    <name type="scientific">Vibrio crassostreae</name>
    <dbReference type="NCBI Taxonomy" id="246167"/>
    <lineage>
        <taxon>Bacteria</taxon>
        <taxon>Pseudomonadati</taxon>
        <taxon>Pseudomonadota</taxon>
        <taxon>Gammaproteobacteria</taxon>
        <taxon>Vibrionales</taxon>
        <taxon>Vibrionaceae</taxon>
        <taxon>Vibrio</taxon>
    </lineage>
</organism>
<evidence type="ECO:0000313" key="1">
    <source>
        <dbReference type="EMBL" id="CDT26871.1"/>
    </source>
</evidence>
<name>A0A822MSZ5_9VIBR</name>
<proteinExistence type="predicted"/>
<protein>
    <submittedName>
        <fullName evidence="1">Uncharacterized protein</fullName>
    </submittedName>
</protein>
<dbReference type="EMBL" id="CCJV01000082">
    <property type="protein sequence ID" value="CDT26871.1"/>
    <property type="molecule type" value="Genomic_DNA"/>
</dbReference>
<comment type="caution">
    <text evidence="1">The sequence shown here is derived from an EMBL/GenBank/DDBJ whole genome shotgun (WGS) entry which is preliminary data.</text>
</comment>
<reference evidence="2" key="1">
    <citation type="submission" date="2014-06" db="EMBL/GenBank/DDBJ databases">
        <authorList>
            <person name="Le Roux Frederique"/>
        </authorList>
    </citation>
    <scope>NUCLEOTIDE SEQUENCE [LARGE SCALE GENOMIC DNA]</scope>
    <source>
        <strain evidence="2">J5-5</strain>
    </source>
</reference>
<dbReference type="Proteomes" id="UP000049495">
    <property type="component" value="Unassembled WGS sequence"/>
</dbReference>
<sequence length="48" mass="5802">MRYKFVVEAMTDFKLSLFSRCVGPMLTYESSDFHCHEWWFVSMAKEET</sequence>
<dbReference type="AlphaFoldDB" id="A0A822MSZ5"/>
<gene>
    <name evidence="1" type="ORF">VCR5J5_230023</name>
</gene>
<accession>A0A822MSZ5</accession>